<sequence length="393" mass="44007">MVSEILIEIVTAIGRFLLNPLLYIVIIFAIFLGYRRVKQERKYFNRRIIWGWTELIGQWKDGWLYALLISLISIVAGLTVPKEFLIILIVISIVALVLYLINALSPIVTMGIATLVIWAMSYYNWTFTWWIFSLEGSNLEDGAIVTITILAGLCVIAEGLLIRRAAMKVSTPSIEKTKRGMQAIVYRTKNVWVLPIFFVMPGDAISAVLPYWPLFTIGDSSFALVLFPLIIGFAKLSRKELPVIKLPKIGRSVLLLGELILIGGLAAYFEPMIGFIVLGVGAIIRIIISIYFAQQDKTDHYAVAPSTKGAIIAAVLPDSPAEKMGLLAGECIRKVNGKSIFTENELYEALQLNAAHCRLEVLDRNNEIRLTQHVIYSNDHYRIGLLLAEPREI</sequence>
<dbReference type="AlphaFoldDB" id="A0A2I0V5J5"/>
<dbReference type="Gene3D" id="2.30.42.10">
    <property type="match status" value="1"/>
</dbReference>
<feature type="transmembrane region" description="Helical" evidence="1">
    <location>
        <begin position="249"/>
        <end position="269"/>
    </location>
</feature>
<keyword evidence="1" id="KW-0812">Transmembrane</keyword>
<evidence type="ECO:0000259" key="2">
    <source>
        <dbReference type="PROSITE" id="PS50106"/>
    </source>
</evidence>
<dbReference type="SUPFAM" id="SSF50156">
    <property type="entry name" value="PDZ domain-like"/>
    <property type="match status" value="1"/>
</dbReference>
<dbReference type="Proteomes" id="UP000234956">
    <property type="component" value="Unassembled WGS sequence"/>
</dbReference>
<name>A0A2I0V5J5_9BACI</name>
<dbReference type="InterPro" id="IPR001478">
    <property type="entry name" value="PDZ"/>
</dbReference>
<protein>
    <submittedName>
        <fullName evidence="3">PDZ domain-containing protein</fullName>
    </submittedName>
</protein>
<feature type="transmembrane region" description="Helical" evidence="1">
    <location>
        <begin position="143"/>
        <end position="162"/>
    </location>
</feature>
<dbReference type="RefSeq" id="WP_036120958.1">
    <property type="nucleotide sequence ID" value="NZ_PDFK01000001.1"/>
</dbReference>
<reference evidence="3 4" key="1">
    <citation type="submission" date="2017-10" db="EMBL/GenBank/DDBJ databases">
        <title>Draft genome of Lysinibacillus fusiformis strain Juneja, a laboratory-derived pathogen of Drosophila melanogaster.</title>
        <authorList>
            <person name="Smith B.R."/>
            <person name="Unckless R.L."/>
        </authorList>
    </citation>
    <scope>NUCLEOTIDE SEQUENCE [LARGE SCALE GENOMIC DNA]</scope>
    <source>
        <strain evidence="3 4">Juneja</strain>
    </source>
</reference>
<dbReference type="Pfam" id="PF17820">
    <property type="entry name" value="PDZ_6"/>
    <property type="match status" value="1"/>
</dbReference>
<accession>A0A2I0V5J5</accession>
<feature type="domain" description="PDZ" evidence="2">
    <location>
        <begin position="309"/>
        <end position="365"/>
    </location>
</feature>
<keyword evidence="1" id="KW-0472">Membrane</keyword>
<dbReference type="InterPro" id="IPR041489">
    <property type="entry name" value="PDZ_6"/>
</dbReference>
<dbReference type="SMART" id="SM00228">
    <property type="entry name" value="PDZ"/>
    <property type="match status" value="1"/>
</dbReference>
<evidence type="ECO:0000313" key="3">
    <source>
        <dbReference type="EMBL" id="PKU53589.1"/>
    </source>
</evidence>
<feature type="transmembrane region" description="Helical" evidence="1">
    <location>
        <begin position="84"/>
        <end position="101"/>
    </location>
</feature>
<evidence type="ECO:0000313" key="4">
    <source>
        <dbReference type="Proteomes" id="UP000234956"/>
    </source>
</evidence>
<feature type="transmembrane region" description="Helical" evidence="1">
    <location>
        <begin position="12"/>
        <end position="34"/>
    </location>
</feature>
<keyword evidence="1" id="KW-1133">Transmembrane helix</keyword>
<feature type="transmembrane region" description="Helical" evidence="1">
    <location>
        <begin position="220"/>
        <end position="237"/>
    </location>
</feature>
<feature type="transmembrane region" description="Helical" evidence="1">
    <location>
        <begin position="191"/>
        <end position="214"/>
    </location>
</feature>
<feature type="transmembrane region" description="Helical" evidence="1">
    <location>
        <begin position="275"/>
        <end position="293"/>
    </location>
</feature>
<dbReference type="PROSITE" id="PS50106">
    <property type="entry name" value="PDZ"/>
    <property type="match status" value="1"/>
</dbReference>
<dbReference type="InterPro" id="IPR036034">
    <property type="entry name" value="PDZ_sf"/>
</dbReference>
<gene>
    <name evidence="3" type="ORF">CRI88_04515</name>
</gene>
<evidence type="ECO:0000256" key="1">
    <source>
        <dbReference type="SAM" id="Phobius"/>
    </source>
</evidence>
<feature type="transmembrane region" description="Helical" evidence="1">
    <location>
        <begin position="108"/>
        <end position="131"/>
    </location>
</feature>
<proteinExistence type="predicted"/>
<dbReference type="EMBL" id="PDFK01000001">
    <property type="protein sequence ID" value="PKU53589.1"/>
    <property type="molecule type" value="Genomic_DNA"/>
</dbReference>
<feature type="transmembrane region" description="Helical" evidence="1">
    <location>
        <begin position="62"/>
        <end position="78"/>
    </location>
</feature>
<organism evidence="3 4">
    <name type="scientific">Lysinibacillus fusiformis</name>
    <dbReference type="NCBI Taxonomy" id="28031"/>
    <lineage>
        <taxon>Bacteria</taxon>
        <taxon>Bacillati</taxon>
        <taxon>Bacillota</taxon>
        <taxon>Bacilli</taxon>
        <taxon>Bacillales</taxon>
        <taxon>Bacillaceae</taxon>
        <taxon>Lysinibacillus</taxon>
    </lineage>
</organism>
<comment type="caution">
    <text evidence="3">The sequence shown here is derived from an EMBL/GenBank/DDBJ whole genome shotgun (WGS) entry which is preliminary data.</text>
</comment>